<feature type="transmembrane region" description="Helical" evidence="9">
    <location>
        <begin position="464"/>
        <end position="484"/>
    </location>
</feature>
<organism evidence="11 12">
    <name type="scientific">Streptacidiphilus jeojiensis</name>
    <dbReference type="NCBI Taxonomy" id="3229225"/>
    <lineage>
        <taxon>Bacteria</taxon>
        <taxon>Bacillati</taxon>
        <taxon>Actinomycetota</taxon>
        <taxon>Actinomycetes</taxon>
        <taxon>Kitasatosporales</taxon>
        <taxon>Streptomycetaceae</taxon>
        <taxon>Streptacidiphilus</taxon>
    </lineage>
</organism>
<accession>A0ABV6XIQ5</accession>
<proteinExistence type="predicted"/>
<feature type="transmembrane region" description="Helical" evidence="9">
    <location>
        <begin position="489"/>
        <end position="508"/>
    </location>
</feature>
<feature type="compositionally biased region" description="Basic and acidic residues" evidence="8">
    <location>
        <begin position="21"/>
        <end position="31"/>
    </location>
</feature>
<keyword evidence="2" id="KW-1003">Cell membrane</keyword>
<keyword evidence="5 9" id="KW-0812">Transmembrane</keyword>
<dbReference type="PANTHER" id="PTHR33908:SF11">
    <property type="entry name" value="MEMBRANE PROTEIN"/>
    <property type="match status" value="1"/>
</dbReference>
<dbReference type="Pfam" id="PF02366">
    <property type="entry name" value="PMT"/>
    <property type="match status" value="1"/>
</dbReference>
<feature type="transmembrane region" description="Helical" evidence="9">
    <location>
        <begin position="58"/>
        <end position="78"/>
    </location>
</feature>
<comment type="subcellular location">
    <subcellularLocation>
        <location evidence="1">Cell membrane</location>
        <topology evidence="1">Multi-pass membrane protein</topology>
    </subcellularLocation>
</comment>
<feature type="transmembrane region" description="Helical" evidence="9">
    <location>
        <begin position="168"/>
        <end position="187"/>
    </location>
</feature>
<evidence type="ECO:0000256" key="9">
    <source>
        <dbReference type="SAM" id="Phobius"/>
    </source>
</evidence>
<feature type="transmembrane region" description="Helical" evidence="9">
    <location>
        <begin position="136"/>
        <end position="156"/>
    </location>
</feature>
<evidence type="ECO:0000313" key="11">
    <source>
        <dbReference type="EMBL" id="MFC1438125.1"/>
    </source>
</evidence>
<reference evidence="11 12" key="1">
    <citation type="submission" date="2024-06" db="EMBL/GenBank/DDBJ databases">
        <authorList>
            <person name="Lee S.D."/>
        </authorList>
    </citation>
    <scope>NUCLEOTIDE SEQUENCE [LARGE SCALE GENOMIC DNA]</scope>
    <source>
        <strain evidence="11 12">N1-10</strain>
    </source>
</reference>
<feature type="region of interest" description="Disordered" evidence="8">
    <location>
        <begin position="1"/>
        <end position="38"/>
    </location>
</feature>
<feature type="transmembrane region" description="Helical" evidence="9">
    <location>
        <begin position="418"/>
        <end position="437"/>
    </location>
</feature>
<dbReference type="InterPro" id="IPR003342">
    <property type="entry name" value="ArnT-like_N"/>
</dbReference>
<evidence type="ECO:0000256" key="8">
    <source>
        <dbReference type="SAM" id="MobiDB-lite"/>
    </source>
</evidence>
<comment type="caution">
    <text evidence="11">The sequence shown here is derived from an EMBL/GenBank/DDBJ whole genome shotgun (WGS) entry which is preliminary data.</text>
</comment>
<dbReference type="EMBL" id="JBEUKS010000002">
    <property type="protein sequence ID" value="MFC1438125.1"/>
    <property type="molecule type" value="Genomic_DNA"/>
</dbReference>
<dbReference type="Proteomes" id="UP001592581">
    <property type="component" value="Unassembled WGS sequence"/>
</dbReference>
<evidence type="ECO:0000256" key="1">
    <source>
        <dbReference type="ARBA" id="ARBA00004651"/>
    </source>
</evidence>
<evidence type="ECO:0000313" key="12">
    <source>
        <dbReference type="Proteomes" id="UP001592581"/>
    </source>
</evidence>
<evidence type="ECO:0000256" key="3">
    <source>
        <dbReference type="ARBA" id="ARBA00022676"/>
    </source>
</evidence>
<keyword evidence="7 9" id="KW-0472">Membrane</keyword>
<keyword evidence="4" id="KW-0808">Transferase</keyword>
<evidence type="ECO:0000256" key="6">
    <source>
        <dbReference type="ARBA" id="ARBA00022989"/>
    </source>
</evidence>
<sequence>MESVDSAAGGTGSTRPAVAEPADRAGDRSERGSSGVVGSRAVGGRAVLRGRGLTSRAWFLPAALVAAYLVQVAFRLALVTSFTYPSVHPDEDAYLVLARILAGGRNTYMPAGEVLPGGYPLLITPALWLGHSAETAYRLVLVTNALLNALVMPATYMFLRRLALGRKLAFLAAFGVALINPVVFYSQFAMTDVIFPLLVLCWLFCMHAWLSTGGSRRSRAWYGAGSGLAASYAMATHDRGGVMVAITCAVLLLVLVLRWVPWAAVFSMAAGLALGVGLDKFLVHHFLARTHSIPSAVGTAVFQGLFDRTLLDRNLSRTLGQFWYFCTSTWGLGALAIVLCAVALFGRGSSRPNRVVAGVMLATLFGVALASASGLPSDTRVDTWVYARYLTLLAPAMFAVGLAGLVRLSRAALIRASLAAVVLTVGLTAFVVVHISPNFKTLGIVPWGLPDALILGGDTNDLHVLRTTVVSLLLLALVVVPVVLFRRKALLPVLVCVALLAAAETVAVTEQISKPWAAAREWPATGFMEDAGITPTDNVVLTWSTDWTVQKVLPYEVFRGSVWVQDPTKHLPAAANVAAVKAPDDQSEPLAASWPDAPAGWYPVKAVTSHGSTGIPDVVVWRKK</sequence>
<keyword evidence="6 9" id="KW-1133">Transmembrane helix</keyword>
<dbReference type="RefSeq" id="WP_380563691.1">
    <property type="nucleotide sequence ID" value="NZ_JBEUKS010000002.1"/>
</dbReference>
<evidence type="ECO:0000256" key="4">
    <source>
        <dbReference type="ARBA" id="ARBA00022679"/>
    </source>
</evidence>
<evidence type="ECO:0000259" key="10">
    <source>
        <dbReference type="Pfam" id="PF02366"/>
    </source>
</evidence>
<keyword evidence="12" id="KW-1185">Reference proteome</keyword>
<keyword evidence="3" id="KW-0328">Glycosyltransferase</keyword>
<evidence type="ECO:0000256" key="7">
    <source>
        <dbReference type="ARBA" id="ARBA00023136"/>
    </source>
</evidence>
<dbReference type="PANTHER" id="PTHR33908">
    <property type="entry name" value="MANNOSYLTRANSFERASE YKCB-RELATED"/>
    <property type="match status" value="1"/>
</dbReference>
<protein>
    <submittedName>
        <fullName evidence="11">Phospholipid carrier-dependent glycosyltransferase</fullName>
    </submittedName>
</protein>
<feature type="transmembrane region" description="Helical" evidence="9">
    <location>
        <begin position="241"/>
        <end position="260"/>
    </location>
</feature>
<gene>
    <name evidence="11" type="ORF">ABUW04_07640</name>
</gene>
<feature type="transmembrane region" description="Helical" evidence="9">
    <location>
        <begin position="322"/>
        <end position="346"/>
    </location>
</feature>
<feature type="domain" description="ArnT-like N-terminal" evidence="10">
    <location>
        <begin position="142"/>
        <end position="269"/>
    </location>
</feature>
<feature type="transmembrane region" description="Helical" evidence="9">
    <location>
        <begin position="386"/>
        <end position="406"/>
    </location>
</feature>
<evidence type="ECO:0000256" key="2">
    <source>
        <dbReference type="ARBA" id="ARBA00022475"/>
    </source>
</evidence>
<evidence type="ECO:0000256" key="5">
    <source>
        <dbReference type="ARBA" id="ARBA00022692"/>
    </source>
</evidence>
<feature type="transmembrane region" description="Helical" evidence="9">
    <location>
        <begin position="355"/>
        <end position="374"/>
    </location>
</feature>
<dbReference type="InterPro" id="IPR050297">
    <property type="entry name" value="LipidA_mod_glycosyltrf_83"/>
</dbReference>
<name>A0ABV6XIQ5_9ACTN</name>
<feature type="transmembrane region" description="Helical" evidence="9">
    <location>
        <begin position="193"/>
        <end position="210"/>
    </location>
</feature>